<dbReference type="GO" id="GO:0051959">
    <property type="term" value="F:dynein light intermediate chain binding"/>
    <property type="evidence" value="ECO:0007669"/>
    <property type="project" value="InterPro"/>
</dbReference>
<sequence>MALVQEQPRTEDGTQNLELAWFRRKMELIGAETSWNPQHDLIASEFLHSEISGRLFAHSDAGGGLCLTSTFPSEWRKVLVMVRDTSKKVNSENINELIQCEIIKGSPGECMLRLLQLLYLPMMMDDDSDQGNSTKDFIEELDKFMASLTESLSYTKGQTLLYIPPVLFGEDTTQNSKDRYLIQRLESIVIRWTRQIKEVLRGQDRIIDVEDSGPLEEVAFWRKRSIDLEGIRTQLVNPDIMSILKFLEQIKSSYLQPFLSLLNKIDNEALIAAENLKFLTVLEDPCKELTTAKLCDIPIVLPILLQRIRMIWRISPFYNTSEKITSLLCKVSNEIIHRCGTGIPLIEIFQGDIQKCKLALEESIQACECWKRLYTDMMDIYLGSMFEIEKRASVQGNGYAELGSKSIFAPVESFLQRCQDILEVCDSQIQFSKNLEVPVFGGTRGSEISKSFVDMQERFEKLVSVLISLPYSLLDVKVTRWHDDYNRFKNGVKDLEVNMQNIIITAFRHAASLCESIELLEAFKLMARRHPICVTVEHIEHQVCSAFSNELTVIKKQFDQLRRRPLMDYSYPRYSGPALWALQFQRRLKAPMMLLMKAAPYLLETIEGSEILTQYNQITSSIDQFICNQHTEWMNSIDPYMIKKLERTLLDDGGNCYYFLKFDQSFLGLFYEVRYWERLGLEIPETAFDILEGQTELRILRANTLIVIRDCNKILADVDTEEKGLVADRMSHLINAISPGLDKLTWMTPSKDLEMFLQSVRIKCHVLEETVMLIRLSKRKISQICNAISTSWLVSVDKKRIYDIAEFGSRQTEHRLEMQEQLRNHFNNIKETMSVAYTKCATETSDTRSRWEDFKKKVYRPKDQLLKITTEFQ</sequence>
<dbReference type="InterPro" id="IPR013594">
    <property type="entry name" value="Dynein_heavy_tail"/>
</dbReference>
<dbReference type="GO" id="GO:0007018">
    <property type="term" value="P:microtubule-based movement"/>
    <property type="evidence" value="ECO:0007669"/>
    <property type="project" value="InterPro"/>
</dbReference>
<dbReference type="EMBL" id="CM035427">
    <property type="protein sequence ID" value="KAH7307448.1"/>
    <property type="molecule type" value="Genomic_DNA"/>
</dbReference>
<keyword evidence="3" id="KW-1185">Reference proteome</keyword>
<evidence type="ECO:0000313" key="2">
    <source>
        <dbReference type="EMBL" id="KAH7307448.1"/>
    </source>
</evidence>
<dbReference type="PANTHER" id="PTHR46532">
    <property type="entry name" value="MALE FERTILITY FACTOR KL5"/>
    <property type="match status" value="1"/>
</dbReference>
<feature type="domain" description="Dynein heavy chain tail" evidence="1">
    <location>
        <begin position="182"/>
        <end position="748"/>
    </location>
</feature>
<accession>A0A8T2S6P7</accession>
<evidence type="ECO:0000313" key="3">
    <source>
        <dbReference type="Proteomes" id="UP000825935"/>
    </source>
</evidence>
<protein>
    <recommendedName>
        <fullName evidence="1">Dynein heavy chain tail domain-containing protein</fullName>
    </recommendedName>
</protein>
<evidence type="ECO:0000259" key="1">
    <source>
        <dbReference type="Pfam" id="PF08385"/>
    </source>
</evidence>
<dbReference type="GO" id="GO:0005858">
    <property type="term" value="C:axonemal dynein complex"/>
    <property type="evidence" value="ECO:0007669"/>
    <property type="project" value="TreeGrafter"/>
</dbReference>
<name>A0A8T2S6P7_CERRI</name>
<gene>
    <name evidence="2" type="ORF">KP509_22G059200</name>
</gene>
<dbReference type="InterPro" id="IPR026983">
    <property type="entry name" value="DHC"/>
</dbReference>
<dbReference type="Pfam" id="PF08385">
    <property type="entry name" value="DHC_N1"/>
    <property type="match status" value="1"/>
</dbReference>
<proteinExistence type="predicted"/>
<reference evidence="2" key="1">
    <citation type="submission" date="2021-08" db="EMBL/GenBank/DDBJ databases">
        <title>WGS assembly of Ceratopteris richardii.</title>
        <authorList>
            <person name="Marchant D.B."/>
            <person name="Chen G."/>
            <person name="Jenkins J."/>
            <person name="Shu S."/>
            <person name="Leebens-Mack J."/>
            <person name="Grimwood J."/>
            <person name="Schmutz J."/>
            <person name="Soltis P."/>
            <person name="Soltis D."/>
            <person name="Chen Z.-H."/>
        </authorList>
    </citation>
    <scope>NUCLEOTIDE SEQUENCE</scope>
    <source>
        <strain evidence="2">Whitten #5841</strain>
        <tissue evidence="2">Leaf</tissue>
    </source>
</reference>
<dbReference type="GO" id="GO:0045505">
    <property type="term" value="F:dynein intermediate chain binding"/>
    <property type="evidence" value="ECO:0007669"/>
    <property type="project" value="InterPro"/>
</dbReference>
<organism evidence="2 3">
    <name type="scientific">Ceratopteris richardii</name>
    <name type="common">Triangle waterfern</name>
    <dbReference type="NCBI Taxonomy" id="49495"/>
    <lineage>
        <taxon>Eukaryota</taxon>
        <taxon>Viridiplantae</taxon>
        <taxon>Streptophyta</taxon>
        <taxon>Embryophyta</taxon>
        <taxon>Tracheophyta</taxon>
        <taxon>Polypodiopsida</taxon>
        <taxon>Polypodiidae</taxon>
        <taxon>Polypodiales</taxon>
        <taxon>Pteridineae</taxon>
        <taxon>Pteridaceae</taxon>
        <taxon>Parkerioideae</taxon>
        <taxon>Ceratopteris</taxon>
    </lineage>
</organism>
<dbReference type="PANTHER" id="PTHR46532:SF11">
    <property type="entry name" value="DYNEIN AXONEMAL HEAVY CHAIN 12"/>
    <property type="match status" value="1"/>
</dbReference>
<dbReference type="Proteomes" id="UP000825935">
    <property type="component" value="Chromosome 22"/>
</dbReference>
<dbReference type="OMA" id="DHRDWHE"/>
<dbReference type="AlphaFoldDB" id="A0A8T2S6P7"/>
<comment type="caution">
    <text evidence="2">The sequence shown here is derived from an EMBL/GenBank/DDBJ whole genome shotgun (WGS) entry which is preliminary data.</text>
</comment>
<dbReference type="OrthoDB" id="10251809at2759"/>